<accession>A0ABY8M1N2</accession>
<keyword evidence="7 13" id="KW-0812">Transmembrane</keyword>
<feature type="transmembrane region" description="Helical" evidence="13">
    <location>
        <begin position="294"/>
        <end position="317"/>
    </location>
</feature>
<gene>
    <name evidence="15" type="ORF">QEO92_26515</name>
</gene>
<dbReference type="EMBL" id="CP123000">
    <property type="protein sequence ID" value="WGI68461.1"/>
    <property type="molecule type" value="Genomic_DNA"/>
</dbReference>
<dbReference type="Proteomes" id="UP001227095">
    <property type="component" value="Chromosome"/>
</dbReference>
<dbReference type="Pfam" id="PF03824">
    <property type="entry name" value="NicO"/>
    <property type="match status" value="2"/>
</dbReference>
<organism evidence="15 16">
    <name type="scientific">Neorhizobium petrolearium</name>
    <dbReference type="NCBI Taxonomy" id="515361"/>
    <lineage>
        <taxon>Bacteria</taxon>
        <taxon>Pseudomonadati</taxon>
        <taxon>Pseudomonadota</taxon>
        <taxon>Alphaproteobacteria</taxon>
        <taxon>Hyphomicrobiales</taxon>
        <taxon>Rhizobiaceae</taxon>
        <taxon>Rhizobium/Agrobacterium group</taxon>
        <taxon>Neorhizobium</taxon>
    </lineage>
</organism>
<feature type="transmembrane region" description="Helical" evidence="13">
    <location>
        <begin position="329"/>
        <end position="352"/>
    </location>
</feature>
<evidence type="ECO:0000256" key="1">
    <source>
        <dbReference type="ARBA" id="ARBA00002510"/>
    </source>
</evidence>
<dbReference type="RefSeq" id="WP_227705013.1">
    <property type="nucleotide sequence ID" value="NZ_CP123000.1"/>
</dbReference>
<feature type="transmembrane region" description="Helical" evidence="13">
    <location>
        <begin position="12"/>
        <end position="31"/>
    </location>
</feature>
<keyword evidence="8 13" id="KW-1133">Transmembrane helix</keyword>
<keyword evidence="5" id="KW-1003">Cell membrane</keyword>
<protein>
    <recommendedName>
        <fullName evidence="13">Nickel/cobalt efflux system</fullName>
    </recommendedName>
</protein>
<keyword evidence="3" id="KW-0171">Cobalt transport</keyword>
<keyword evidence="4 13" id="KW-0813">Transport</keyword>
<evidence type="ECO:0000256" key="4">
    <source>
        <dbReference type="ARBA" id="ARBA00022448"/>
    </source>
</evidence>
<keyword evidence="9" id="KW-0406">Ion transport</keyword>
<dbReference type="PANTHER" id="PTHR40659">
    <property type="entry name" value="NICKEL/COBALT EFFLUX SYSTEM RCNA"/>
    <property type="match status" value="1"/>
</dbReference>
<evidence type="ECO:0000256" key="9">
    <source>
        <dbReference type="ARBA" id="ARBA00023065"/>
    </source>
</evidence>
<evidence type="ECO:0000313" key="16">
    <source>
        <dbReference type="Proteomes" id="UP001227095"/>
    </source>
</evidence>
<dbReference type="InterPro" id="IPR051224">
    <property type="entry name" value="NiCoT_RcnA"/>
</dbReference>
<evidence type="ECO:0000256" key="10">
    <source>
        <dbReference type="ARBA" id="ARBA00023112"/>
    </source>
</evidence>
<comment type="function">
    <text evidence="1">Efflux system for nickel and cobalt.</text>
</comment>
<evidence type="ECO:0000256" key="12">
    <source>
        <dbReference type="ARBA" id="ARBA00023285"/>
    </source>
</evidence>
<dbReference type="PANTHER" id="PTHR40659:SF1">
    <property type="entry name" value="NICKEL_COBALT EFFLUX SYSTEM RCNA"/>
    <property type="match status" value="1"/>
</dbReference>
<evidence type="ECO:0000313" key="15">
    <source>
        <dbReference type="EMBL" id="WGI68461.1"/>
    </source>
</evidence>
<keyword evidence="6" id="KW-0533">Nickel</keyword>
<feature type="transmembrane region" description="Helical" evidence="13">
    <location>
        <begin position="51"/>
        <end position="79"/>
    </location>
</feature>
<reference evidence="15 16" key="1">
    <citation type="submission" date="2023-04" db="EMBL/GenBank/DDBJ databases">
        <title>Neorhizobium petrolearium OS53, complete genome.</title>
        <authorList>
            <person name="Yu T."/>
        </authorList>
    </citation>
    <scope>NUCLEOTIDE SEQUENCE [LARGE SCALE GENOMIC DNA]</scope>
    <source>
        <strain evidence="15 16">OS53</strain>
    </source>
</reference>
<feature type="transmembrane region" description="Helical" evidence="13">
    <location>
        <begin position="373"/>
        <end position="391"/>
    </location>
</feature>
<evidence type="ECO:0000256" key="11">
    <source>
        <dbReference type="ARBA" id="ARBA00023136"/>
    </source>
</evidence>
<evidence type="ECO:0000256" key="6">
    <source>
        <dbReference type="ARBA" id="ARBA00022596"/>
    </source>
</evidence>
<evidence type="ECO:0000256" key="8">
    <source>
        <dbReference type="ARBA" id="ARBA00022989"/>
    </source>
</evidence>
<feature type="region of interest" description="Disordered" evidence="14">
    <location>
        <begin position="120"/>
        <end position="156"/>
    </location>
</feature>
<keyword evidence="12" id="KW-0170">Cobalt</keyword>
<dbReference type="NCBIfam" id="NF007454">
    <property type="entry name" value="PRK10019.1"/>
    <property type="match status" value="2"/>
</dbReference>
<evidence type="ECO:0000256" key="5">
    <source>
        <dbReference type="ARBA" id="ARBA00022475"/>
    </source>
</evidence>
<keyword evidence="16" id="KW-1185">Reference proteome</keyword>
<evidence type="ECO:0000256" key="13">
    <source>
        <dbReference type="RuleBase" id="RU362101"/>
    </source>
</evidence>
<comment type="subcellular location">
    <subcellularLocation>
        <location evidence="2 13">Cell membrane</location>
        <topology evidence="2 13">Multi-pass membrane protein</topology>
    </subcellularLocation>
</comment>
<comment type="similarity">
    <text evidence="13">Belongs to the NiCoT transporter (TC 2.A.52) family.</text>
</comment>
<evidence type="ECO:0000256" key="3">
    <source>
        <dbReference type="ARBA" id="ARBA00022426"/>
    </source>
</evidence>
<keyword evidence="10" id="KW-0921">Nickel transport</keyword>
<evidence type="ECO:0000256" key="7">
    <source>
        <dbReference type="ARBA" id="ARBA00022692"/>
    </source>
</evidence>
<feature type="transmembrane region" description="Helical" evidence="13">
    <location>
        <begin position="91"/>
        <end position="109"/>
    </location>
</feature>
<name>A0ABY8M1N2_9HYPH</name>
<sequence length="411" mass="44439">MPGFAELLSQGSAHAWLFIPSAILLGALHGLEPGHSKTMMAAFIVAIRGTIAQAVLLGIAATVSHTAVVWGIAFAGMYLWRGIDAETVEPYFQLASAAIIIAIALWMLWRTWQDQRMAKAAAGHSHGAHHGSHSHGGPGHPHQHAQKQGGHAHGDLRRIDTGHGLVSLEVFEDGVPPVWRLRTERGHAWKASDVTVSTERPDGSVQSFVFADRGNYLESTSEIPEPHEFMARLSLGHGGHTHDYDLSFVEGEGHDHVHEELRGLEMATDGYQDAHELAHANDIRHRFADRPVTTWQIVLFGLTGGLIPCPAAITVLLLCLQLKELTLGFVLVLCFSIGLAITLVTVGAIAALSVHHATKRWSWFSTVARRAPYVSSLLIIAVGIYIGIHGWQGLSAQAKASVAADQVMESV</sequence>
<dbReference type="InterPro" id="IPR011541">
    <property type="entry name" value="Ni/Co_transpt_high_affinity"/>
</dbReference>
<keyword evidence="11 13" id="KW-0472">Membrane</keyword>
<evidence type="ECO:0000256" key="2">
    <source>
        <dbReference type="ARBA" id="ARBA00004651"/>
    </source>
</evidence>
<proteinExistence type="inferred from homology"/>
<evidence type="ECO:0000256" key="14">
    <source>
        <dbReference type="SAM" id="MobiDB-lite"/>
    </source>
</evidence>